<dbReference type="Pfam" id="PF00626">
    <property type="entry name" value="Gelsolin"/>
    <property type="match status" value="2"/>
</dbReference>
<dbReference type="InterPro" id="IPR029006">
    <property type="entry name" value="ADF-H/Gelsolin-like_dom_sf"/>
</dbReference>
<dbReference type="CDD" id="cd11288">
    <property type="entry name" value="gelsolin_S5_like"/>
    <property type="match status" value="1"/>
</dbReference>
<dbReference type="SMART" id="SM00262">
    <property type="entry name" value="GEL"/>
    <property type="match status" value="3"/>
</dbReference>
<dbReference type="EMBL" id="CP045897">
    <property type="protein sequence ID" value="QQP51483.1"/>
    <property type="molecule type" value="Genomic_DNA"/>
</dbReference>
<dbReference type="PRINTS" id="PR00597">
    <property type="entry name" value="GELSOLIN"/>
</dbReference>
<dbReference type="FunFam" id="3.40.20.10:FF:000001">
    <property type="entry name" value="Gelsolin"/>
    <property type="match status" value="1"/>
</dbReference>
<keyword evidence="1" id="KW-0677">Repeat</keyword>
<dbReference type="Proteomes" id="UP000595437">
    <property type="component" value="Chromosome 8"/>
</dbReference>
<dbReference type="GO" id="GO:0005737">
    <property type="term" value="C:cytoplasm"/>
    <property type="evidence" value="ECO:0007669"/>
    <property type="project" value="TreeGrafter"/>
</dbReference>
<keyword evidence="4" id="KW-1185">Reference proteome</keyword>
<evidence type="ECO:0000259" key="2">
    <source>
        <dbReference type="Pfam" id="PF00626"/>
    </source>
</evidence>
<feature type="non-terminal residue" evidence="3">
    <location>
        <position position="1"/>
    </location>
</feature>
<dbReference type="InterPro" id="IPR007123">
    <property type="entry name" value="Gelsolin-like_dom"/>
</dbReference>
<dbReference type="GO" id="GO:0051015">
    <property type="term" value="F:actin filament binding"/>
    <property type="evidence" value="ECO:0007669"/>
    <property type="project" value="InterPro"/>
</dbReference>
<dbReference type="GO" id="GO:0008154">
    <property type="term" value="P:actin polymerization or depolymerization"/>
    <property type="evidence" value="ECO:0007669"/>
    <property type="project" value="TreeGrafter"/>
</dbReference>
<dbReference type="GO" id="GO:0015629">
    <property type="term" value="C:actin cytoskeleton"/>
    <property type="evidence" value="ECO:0007669"/>
    <property type="project" value="TreeGrafter"/>
</dbReference>
<dbReference type="PANTHER" id="PTHR11977">
    <property type="entry name" value="VILLIN"/>
    <property type="match status" value="1"/>
</dbReference>
<evidence type="ECO:0000313" key="4">
    <source>
        <dbReference type="Proteomes" id="UP000595437"/>
    </source>
</evidence>
<dbReference type="PANTHER" id="PTHR11977:SF130">
    <property type="entry name" value="SEVERIN"/>
    <property type="match status" value="1"/>
</dbReference>
<dbReference type="Gene3D" id="3.40.20.10">
    <property type="entry name" value="Severin"/>
    <property type="match status" value="3"/>
</dbReference>
<dbReference type="InterPro" id="IPR007122">
    <property type="entry name" value="Villin/Gelsolin"/>
</dbReference>
<name>A0A7T8HK29_CALRO</name>
<dbReference type="SUPFAM" id="SSF55753">
    <property type="entry name" value="Actin depolymerizing proteins"/>
    <property type="match status" value="3"/>
</dbReference>
<feature type="domain" description="Gelsolin-like" evidence="2">
    <location>
        <begin position="249"/>
        <end position="318"/>
    </location>
</feature>
<dbReference type="CDD" id="cd11293">
    <property type="entry name" value="gelsolin_S4_like"/>
    <property type="match status" value="1"/>
</dbReference>
<evidence type="ECO:0000256" key="1">
    <source>
        <dbReference type="ARBA" id="ARBA00022737"/>
    </source>
</evidence>
<dbReference type="AlphaFoldDB" id="A0A7T8HK29"/>
<protein>
    <recommendedName>
        <fullName evidence="2">Gelsolin-like domain-containing protein</fullName>
    </recommendedName>
</protein>
<reference evidence="4" key="1">
    <citation type="submission" date="2021-01" db="EMBL/GenBank/DDBJ databases">
        <title>Caligus Genome Assembly.</title>
        <authorList>
            <person name="Gallardo-Escarate C."/>
        </authorList>
    </citation>
    <scope>NUCLEOTIDE SEQUENCE [LARGE SCALE GENOMIC DNA]</scope>
</reference>
<evidence type="ECO:0000313" key="3">
    <source>
        <dbReference type="EMBL" id="QQP51483.1"/>
    </source>
</evidence>
<organism evidence="3 4">
    <name type="scientific">Caligus rogercresseyi</name>
    <name type="common">Sea louse</name>
    <dbReference type="NCBI Taxonomy" id="217165"/>
    <lineage>
        <taxon>Eukaryota</taxon>
        <taxon>Metazoa</taxon>
        <taxon>Ecdysozoa</taxon>
        <taxon>Arthropoda</taxon>
        <taxon>Crustacea</taxon>
        <taxon>Multicrustacea</taxon>
        <taxon>Hexanauplia</taxon>
        <taxon>Copepoda</taxon>
        <taxon>Siphonostomatoida</taxon>
        <taxon>Caligidae</taxon>
        <taxon>Caligus</taxon>
    </lineage>
</organism>
<feature type="domain" description="Gelsolin-like" evidence="2">
    <location>
        <begin position="10"/>
        <end position="90"/>
    </location>
</feature>
<proteinExistence type="predicted"/>
<gene>
    <name evidence="3" type="ORF">FKW44_012862</name>
</gene>
<accession>A0A7T8HK29</accession>
<dbReference type="OrthoDB" id="6375767at2759"/>
<sequence length="335" mass="37969">KKVYRIERREMVPLKEKDYGSFYSGDCYVIFYKYEESGRPAYLIYYWLGSNSSQDERGTAALKAIELDDEYGGKPVQIRVVQGKEPPHLLSMFVGSFKILRGGISSLFDGLPEGTLESSQEGRSTLYQIHGIDRLRTRAIEVECSASSLNTNDCFVLITKKGPNYIWFGKSSIGDEREMAKLYLSGEDYEGIYEGLEAAGFWSLLGGKGDYYRERISSSSVQKYGSLHEAQEPRCFHVKGANMVDEIFDFNQRDLIPDDVMLLDAGDCLYVWIGAASSEVEKKSVLQISEDYLASDPTERDLDIPLIMVKQGDEPSHFKGFFGPWDATWFDKSFQ</sequence>